<dbReference type="GeneTree" id="ENSGT01150000287146"/>
<feature type="domain" description="KRAB" evidence="2">
    <location>
        <begin position="7"/>
        <end position="83"/>
    </location>
</feature>
<dbReference type="InterPro" id="IPR050169">
    <property type="entry name" value="Krueppel_C2H2_ZnF"/>
</dbReference>
<dbReference type="CDD" id="cd07765">
    <property type="entry name" value="KRAB_A-box"/>
    <property type="match status" value="1"/>
</dbReference>
<evidence type="ECO:0000313" key="3">
    <source>
        <dbReference type="Ensembl" id="ENSCPBP00000021191.1"/>
    </source>
</evidence>
<dbReference type="Pfam" id="PF01352">
    <property type="entry name" value="KRAB"/>
    <property type="match status" value="1"/>
</dbReference>
<feature type="region of interest" description="Disordered" evidence="1">
    <location>
        <begin position="73"/>
        <end position="94"/>
    </location>
</feature>
<dbReference type="AlphaFoldDB" id="A0A8C3HNX0"/>
<dbReference type="InterPro" id="IPR036051">
    <property type="entry name" value="KRAB_dom_sf"/>
</dbReference>
<evidence type="ECO:0000313" key="4">
    <source>
        <dbReference type="Proteomes" id="UP000694380"/>
    </source>
</evidence>
<dbReference type="Ensembl" id="ENSCPBT00000024938.1">
    <property type="protein sequence ID" value="ENSCPBP00000021191.1"/>
    <property type="gene ID" value="ENSCPBG00000015226.1"/>
</dbReference>
<proteinExistence type="predicted"/>
<accession>A0A8C3HNX0</accession>
<reference evidence="3" key="2">
    <citation type="submission" date="2025-09" db="UniProtKB">
        <authorList>
            <consortium name="Ensembl"/>
        </authorList>
    </citation>
    <scope>IDENTIFICATION</scope>
</reference>
<dbReference type="InterPro" id="IPR001909">
    <property type="entry name" value="KRAB"/>
</dbReference>
<dbReference type="PROSITE" id="PS50805">
    <property type="entry name" value="KRAB"/>
    <property type="match status" value="1"/>
</dbReference>
<dbReference type="Gene3D" id="6.10.140.140">
    <property type="match status" value="1"/>
</dbReference>
<dbReference type="SUPFAM" id="SSF109640">
    <property type="entry name" value="KRAB domain (Kruppel-associated box)"/>
    <property type="match status" value="1"/>
</dbReference>
<dbReference type="PANTHER" id="PTHR23232">
    <property type="entry name" value="KRAB DOMAIN C2H2 ZINC FINGER"/>
    <property type="match status" value="1"/>
</dbReference>
<dbReference type="PANTHER" id="PTHR23232:SF142">
    <property type="entry name" value="GASTRULA ZINC FINGER PROTEIN XLCGF57.1-LIKE-RELATED"/>
    <property type="match status" value="1"/>
</dbReference>
<evidence type="ECO:0000259" key="2">
    <source>
        <dbReference type="PROSITE" id="PS50805"/>
    </source>
</evidence>
<protein>
    <recommendedName>
        <fullName evidence="2">KRAB domain-containing protein</fullName>
    </recommendedName>
</protein>
<sequence length="152" mass="16660">MALSEPVTFEEVAVYFTQGQGALLDPTQRALYSDVMRENYEMVTSLGKRFLAPWLLEAGGVCMFDTGQVLPSSLPNETRVSKPKAHTKSSPPDLPSLQGGKAVYCPVCVVSLSHTESLFSLLLGNSSRHMESSGLRRFRNRQGFNTRAGCES</sequence>
<reference evidence="3" key="1">
    <citation type="submission" date="2025-08" db="UniProtKB">
        <authorList>
            <consortium name="Ensembl"/>
        </authorList>
    </citation>
    <scope>IDENTIFICATION</scope>
</reference>
<dbReference type="Proteomes" id="UP000694380">
    <property type="component" value="Unplaced"/>
</dbReference>
<organism evidence="3 4">
    <name type="scientific">Chrysemys picta bellii</name>
    <name type="common">Western painted turtle</name>
    <name type="synonym">Emys bellii</name>
    <dbReference type="NCBI Taxonomy" id="8478"/>
    <lineage>
        <taxon>Eukaryota</taxon>
        <taxon>Metazoa</taxon>
        <taxon>Chordata</taxon>
        <taxon>Craniata</taxon>
        <taxon>Vertebrata</taxon>
        <taxon>Euteleostomi</taxon>
        <taxon>Archelosauria</taxon>
        <taxon>Testudinata</taxon>
        <taxon>Testudines</taxon>
        <taxon>Cryptodira</taxon>
        <taxon>Durocryptodira</taxon>
        <taxon>Testudinoidea</taxon>
        <taxon>Emydidae</taxon>
        <taxon>Chrysemys</taxon>
    </lineage>
</organism>
<keyword evidence="4" id="KW-1185">Reference proteome</keyword>
<dbReference type="GO" id="GO:0006355">
    <property type="term" value="P:regulation of DNA-templated transcription"/>
    <property type="evidence" value="ECO:0007669"/>
    <property type="project" value="InterPro"/>
</dbReference>
<name>A0A8C3HNX0_CHRPI</name>
<dbReference type="SMART" id="SM00349">
    <property type="entry name" value="KRAB"/>
    <property type="match status" value="1"/>
</dbReference>
<evidence type="ECO:0000256" key="1">
    <source>
        <dbReference type="SAM" id="MobiDB-lite"/>
    </source>
</evidence>